<dbReference type="Proteomes" id="UP001056120">
    <property type="component" value="Linkage Group LG22"/>
</dbReference>
<organism evidence="1 2">
    <name type="scientific">Smallanthus sonchifolius</name>
    <dbReference type="NCBI Taxonomy" id="185202"/>
    <lineage>
        <taxon>Eukaryota</taxon>
        <taxon>Viridiplantae</taxon>
        <taxon>Streptophyta</taxon>
        <taxon>Embryophyta</taxon>
        <taxon>Tracheophyta</taxon>
        <taxon>Spermatophyta</taxon>
        <taxon>Magnoliopsida</taxon>
        <taxon>eudicotyledons</taxon>
        <taxon>Gunneridae</taxon>
        <taxon>Pentapetalae</taxon>
        <taxon>asterids</taxon>
        <taxon>campanulids</taxon>
        <taxon>Asterales</taxon>
        <taxon>Asteraceae</taxon>
        <taxon>Asteroideae</taxon>
        <taxon>Heliantheae alliance</taxon>
        <taxon>Millerieae</taxon>
        <taxon>Smallanthus</taxon>
    </lineage>
</organism>
<evidence type="ECO:0000313" key="1">
    <source>
        <dbReference type="EMBL" id="KAI3725682.1"/>
    </source>
</evidence>
<evidence type="ECO:0000313" key="2">
    <source>
        <dbReference type="Proteomes" id="UP001056120"/>
    </source>
</evidence>
<comment type="caution">
    <text evidence="1">The sequence shown here is derived from an EMBL/GenBank/DDBJ whole genome shotgun (WGS) entry which is preliminary data.</text>
</comment>
<sequence>MNFNPNNFKGSALHVWSSQLYTSSPMLPELWQQLTCFLSSFLSKGEGHTSEMAMERPMAMASSESSASTVISFLESWR</sequence>
<dbReference type="EMBL" id="CM042039">
    <property type="protein sequence ID" value="KAI3725682.1"/>
    <property type="molecule type" value="Genomic_DNA"/>
</dbReference>
<reference evidence="2" key="1">
    <citation type="journal article" date="2022" name="Mol. Ecol. Resour.">
        <title>The genomes of chicory, endive, great burdock and yacon provide insights into Asteraceae palaeo-polyploidization history and plant inulin production.</title>
        <authorList>
            <person name="Fan W."/>
            <person name="Wang S."/>
            <person name="Wang H."/>
            <person name="Wang A."/>
            <person name="Jiang F."/>
            <person name="Liu H."/>
            <person name="Zhao H."/>
            <person name="Xu D."/>
            <person name="Zhang Y."/>
        </authorList>
    </citation>
    <scope>NUCLEOTIDE SEQUENCE [LARGE SCALE GENOMIC DNA]</scope>
    <source>
        <strain evidence="2">cv. Yunnan</strain>
    </source>
</reference>
<proteinExistence type="predicted"/>
<accession>A0ACB9BUM4</accession>
<keyword evidence="2" id="KW-1185">Reference proteome</keyword>
<gene>
    <name evidence="1" type="ORF">L1987_65474</name>
</gene>
<reference evidence="1 2" key="2">
    <citation type="journal article" date="2022" name="Mol. Ecol. Resour.">
        <title>The genomes of chicory, endive, great burdock and yacon provide insights into Asteraceae paleo-polyploidization history and plant inulin production.</title>
        <authorList>
            <person name="Fan W."/>
            <person name="Wang S."/>
            <person name="Wang H."/>
            <person name="Wang A."/>
            <person name="Jiang F."/>
            <person name="Liu H."/>
            <person name="Zhao H."/>
            <person name="Xu D."/>
            <person name="Zhang Y."/>
        </authorList>
    </citation>
    <scope>NUCLEOTIDE SEQUENCE [LARGE SCALE GENOMIC DNA]</scope>
    <source>
        <strain evidence="2">cv. Yunnan</strain>
        <tissue evidence="1">Leaves</tissue>
    </source>
</reference>
<name>A0ACB9BUM4_9ASTR</name>
<protein>
    <submittedName>
        <fullName evidence="1">Uncharacterized protein</fullName>
    </submittedName>
</protein>